<comment type="caution">
    <text evidence="1">The sequence shown here is derived from an EMBL/GenBank/DDBJ whole genome shotgun (WGS) entry which is preliminary data.</text>
</comment>
<name>A0AAW0QTU5_9PEZI</name>
<gene>
    <name evidence="1" type="ORF">PG999_010025</name>
</gene>
<accession>A0AAW0QTU5</accession>
<evidence type="ECO:0000313" key="1">
    <source>
        <dbReference type="EMBL" id="KAK8106666.1"/>
    </source>
</evidence>
<dbReference type="EMBL" id="JAQQWP010000008">
    <property type="protein sequence ID" value="KAK8106666.1"/>
    <property type="molecule type" value="Genomic_DNA"/>
</dbReference>
<sequence length="172" mass="19671">MLRPWLPGSRLVRFLLTLINQPKGTLDIYERWHRQGVLVVRYQRFRAVLFVLFLELHIVDSRVVGVEEFHPRLRTQTKFCKHYIVDRNQIIDVVFAGKVVVDIDVVFHICLVYELPKGQGRDAELGALAFDGFIAAALEHADVIVLLELHDSVTLGGLEGRCGQDEHRGRSC</sequence>
<reference evidence="1 2" key="1">
    <citation type="submission" date="2023-01" db="EMBL/GenBank/DDBJ databases">
        <title>Analysis of 21 Apiospora genomes using comparative genomics revels a genus with tremendous synthesis potential of carbohydrate active enzymes and secondary metabolites.</title>
        <authorList>
            <person name="Sorensen T."/>
        </authorList>
    </citation>
    <scope>NUCLEOTIDE SEQUENCE [LARGE SCALE GENOMIC DNA]</scope>
    <source>
        <strain evidence="1 2">CBS 117206</strain>
    </source>
</reference>
<proteinExistence type="predicted"/>
<dbReference type="AlphaFoldDB" id="A0AAW0QTU5"/>
<evidence type="ECO:0008006" key="3">
    <source>
        <dbReference type="Google" id="ProtNLM"/>
    </source>
</evidence>
<evidence type="ECO:0000313" key="2">
    <source>
        <dbReference type="Proteomes" id="UP001392437"/>
    </source>
</evidence>
<protein>
    <recommendedName>
        <fullName evidence="3">Secreted protein</fullName>
    </recommendedName>
</protein>
<organism evidence="1 2">
    <name type="scientific">Apiospora kogelbergensis</name>
    <dbReference type="NCBI Taxonomy" id="1337665"/>
    <lineage>
        <taxon>Eukaryota</taxon>
        <taxon>Fungi</taxon>
        <taxon>Dikarya</taxon>
        <taxon>Ascomycota</taxon>
        <taxon>Pezizomycotina</taxon>
        <taxon>Sordariomycetes</taxon>
        <taxon>Xylariomycetidae</taxon>
        <taxon>Amphisphaeriales</taxon>
        <taxon>Apiosporaceae</taxon>
        <taxon>Apiospora</taxon>
    </lineage>
</organism>
<keyword evidence="2" id="KW-1185">Reference proteome</keyword>
<dbReference type="Proteomes" id="UP001392437">
    <property type="component" value="Unassembled WGS sequence"/>
</dbReference>